<dbReference type="InterPro" id="IPR027485">
    <property type="entry name" value="AMMECR1_N"/>
</dbReference>
<sequence length="194" mass="21320">MSSNQGPCPLEPGHRRYLLDLARASIRHGLTTGSPLPVDLAGLPSRLKERRATFVTLKKGGALRGCIGCLEALKPLAVDVADNAFSAAFRDPRFPPVTADEIDGLDIHVSLLTPPEPMSFLSERDLIGRLRAGIDGLILQEGPLRGTFLPSVWEALPRPEDFLRQLKLKAGLPEDYWSDTLRISRYQVESIDQA</sequence>
<dbReference type="InterPro" id="IPR036071">
    <property type="entry name" value="AMMECR1_dom_sf"/>
</dbReference>
<evidence type="ECO:0000259" key="1">
    <source>
        <dbReference type="PROSITE" id="PS51112"/>
    </source>
</evidence>
<organism evidence="2 3">
    <name type="scientific">Methylococcus capsulatus</name>
    <dbReference type="NCBI Taxonomy" id="414"/>
    <lineage>
        <taxon>Bacteria</taxon>
        <taxon>Pseudomonadati</taxon>
        <taxon>Pseudomonadota</taxon>
        <taxon>Gammaproteobacteria</taxon>
        <taxon>Methylococcales</taxon>
        <taxon>Methylococcaceae</taxon>
        <taxon>Methylococcus</taxon>
    </lineage>
</organism>
<dbReference type="AlphaFoldDB" id="A0AA35UD96"/>
<feature type="domain" description="AMMECR1" evidence="1">
    <location>
        <begin position="13"/>
        <end position="194"/>
    </location>
</feature>
<proteinExistence type="predicted"/>
<dbReference type="Proteomes" id="UP001158598">
    <property type="component" value="Chromosome"/>
</dbReference>
<dbReference type="SUPFAM" id="SSF143447">
    <property type="entry name" value="AMMECR1-like"/>
    <property type="match status" value="1"/>
</dbReference>
<dbReference type="Pfam" id="PF01871">
    <property type="entry name" value="AMMECR1"/>
    <property type="match status" value="1"/>
</dbReference>
<dbReference type="InterPro" id="IPR023473">
    <property type="entry name" value="AMMECR1"/>
</dbReference>
<evidence type="ECO:0000313" key="3">
    <source>
        <dbReference type="Proteomes" id="UP001158598"/>
    </source>
</evidence>
<dbReference type="Gene3D" id="3.30.700.20">
    <property type="entry name" value="Hypothetical protein ph0010, domain 1"/>
    <property type="match status" value="1"/>
</dbReference>
<dbReference type="PROSITE" id="PS51112">
    <property type="entry name" value="AMMECR1"/>
    <property type="match status" value="1"/>
</dbReference>
<gene>
    <name evidence="2" type="ORF">MCNOR_1312</name>
</gene>
<reference evidence="2" key="1">
    <citation type="submission" date="2023-03" db="EMBL/GenBank/DDBJ databases">
        <authorList>
            <person name="Pearce D."/>
        </authorList>
    </citation>
    <scope>NUCLEOTIDE SEQUENCE</scope>
    <source>
        <strain evidence="2">Mc</strain>
    </source>
</reference>
<protein>
    <submittedName>
        <fullName evidence="2">Protein MTH_857</fullName>
    </submittedName>
</protein>
<dbReference type="PANTHER" id="PTHR13016">
    <property type="entry name" value="AMMECR1 HOMOLOG"/>
    <property type="match status" value="1"/>
</dbReference>
<dbReference type="InterPro" id="IPR027623">
    <property type="entry name" value="AmmeMemoSam_A"/>
</dbReference>
<dbReference type="RefSeq" id="WP_017365937.1">
    <property type="nucleotide sequence ID" value="NZ_OX458332.1"/>
</dbReference>
<dbReference type="InterPro" id="IPR002733">
    <property type="entry name" value="AMMECR1_domain"/>
</dbReference>
<dbReference type="NCBIfam" id="TIGR00296">
    <property type="entry name" value="TIGR00296 family protein"/>
    <property type="match status" value="1"/>
</dbReference>
<name>A0AA35UD96_METCP</name>
<evidence type="ECO:0000313" key="2">
    <source>
        <dbReference type="EMBL" id="CAI8786926.1"/>
    </source>
</evidence>
<dbReference type="EMBL" id="OX458332">
    <property type="protein sequence ID" value="CAI8786926.1"/>
    <property type="molecule type" value="Genomic_DNA"/>
</dbReference>
<accession>A0AA35UD96</accession>
<dbReference type="PANTHER" id="PTHR13016:SF0">
    <property type="entry name" value="AMME SYNDROME CANDIDATE GENE 1 PROTEIN"/>
    <property type="match status" value="1"/>
</dbReference>
<dbReference type="Gene3D" id="3.30.1490.150">
    <property type="entry name" value="Hypothetical protein ph0010, domain 2"/>
    <property type="match status" value="1"/>
</dbReference>
<dbReference type="NCBIfam" id="TIGR04335">
    <property type="entry name" value="AmmeMemoSam_A"/>
    <property type="match status" value="1"/>
</dbReference>